<dbReference type="AlphaFoldDB" id="A0A0E9S4M0"/>
<reference evidence="1" key="1">
    <citation type="submission" date="2014-11" db="EMBL/GenBank/DDBJ databases">
        <authorList>
            <person name="Amaro Gonzalez C."/>
        </authorList>
    </citation>
    <scope>NUCLEOTIDE SEQUENCE</scope>
</reference>
<accession>A0A0E9S4M0</accession>
<sequence>MHKSLFFSLAKEKKVIFFVCMCNLKINVPHCLRHNFFFDASPSPCCSISFFRKLPEAK</sequence>
<reference evidence="1" key="2">
    <citation type="journal article" date="2015" name="Fish Shellfish Immunol.">
        <title>Early steps in the European eel (Anguilla anguilla)-Vibrio vulnificus interaction in the gills: Role of the RtxA13 toxin.</title>
        <authorList>
            <person name="Callol A."/>
            <person name="Pajuelo D."/>
            <person name="Ebbesson L."/>
            <person name="Teles M."/>
            <person name="MacKenzie S."/>
            <person name="Amaro C."/>
        </authorList>
    </citation>
    <scope>NUCLEOTIDE SEQUENCE</scope>
</reference>
<name>A0A0E9S4M0_ANGAN</name>
<evidence type="ECO:0000313" key="1">
    <source>
        <dbReference type="EMBL" id="JAH35468.1"/>
    </source>
</evidence>
<organism evidence="1">
    <name type="scientific">Anguilla anguilla</name>
    <name type="common">European freshwater eel</name>
    <name type="synonym">Muraena anguilla</name>
    <dbReference type="NCBI Taxonomy" id="7936"/>
    <lineage>
        <taxon>Eukaryota</taxon>
        <taxon>Metazoa</taxon>
        <taxon>Chordata</taxon>
        <taxon>Craniata</taxon>
        <taxon>Vertebrata</taxon>
        <taxon>Euteleostomi</taxon>
        <taxon>Actinopterygii</taxon>
        <taxon>Neopterygii</taxon>
        <taxon>Teleostei</taxon>
        <taxon>Anguilliformes</taxon>
        <taxon>Anguillidae</taxon>
        <taxon>Anguilla</taxon>
    </lineage>
</organism>
<dbReference type="EMBL" id="GBXM01073109">
    <property type="protein sequence ID" value="JAH35468.1"/>
    <property type="molecule type" value="Transcribed_RNA"/>
</dbReference>
<proteinExistence type="predicted"/>
<protein>
    <submittedName>
        <fullName evidence="1">Uncharacterized protein</fullName>
    </submittedName>
</protein>